<organism evidence="1 2">
    <name type="scientific">Funneliformis mosseae</name>
    <name type="common">Endomycorrhizal fungus</name>
    <name type="synonym">Glomus mosseae</name>
    <dbReference type="NCBI Taxonomy" id="27381"/>
    <lineage>
        <taxon>Eukaryota</taxon>
        <taxon>Fungi</taxon>
        <taxon>Fungi incertae sedis</taxon>
        <taxon>Mucoromycota</taxon>
        <taxon>Glomeromycotina</taxon>
        <taxon>Glomeromycetes</taxon>
        <taxon>Glomerales</taxon>
        <taxon>Glomeraceae</taxon>
        <taxon>Funneliformis</taxon>
    </lineage>
</organism>
<reference evidence="1" key="1">
    <citation type="submission" date="2021-06" db="EMBL/GenBank/DDBJ databases">
        <authorList>
            <person name="Kallberg Y."/>
            <person name="Tangrot J."/>
            <person name="Rosling A."/>
        </authorList>
    </citation>
    <scope>NUCLEOTIDE SEQUENCE</scope>
    <source>
        <strain evidence="1">87-6 pot B 2015</strain>
    </source>
</reference>
<dbReference type="Proteomes" id="UP000789375">
    <property type="component" value="Unassembled WGS sequence"/>
</dbReference>
<dbReference type="EMBL" id="CAJVPP010013332">
    <property type="protein sequence ID" value="CAG8720550.1"/>
    <property type="molecule type" value="Genomic_DNA"/>
</dbReference>
<evidence type="ECO:0000313" key="1">
    <source>
        <dbReference type="EMBL" id="CAG8720550.1"/>
    </source>
</evidence>
<keyword evidence="2" id="KW-1185">Reference proteome</keyword>
<proteinExistence type="predicted"/>
<sequence>KNKQYEPSGKASLSKKSDSLKLSEVKFYKNKSNPNLKWIDNGNDTWLEYRDIDETLIIFC</sequence>
<feature type="non-terminal residue" evidence="1">
    <location>
        <position position="1"/>
    </location>
</feature>
<accession>A0A9N9I5T3</accession>
<feature type="non-terminal residue" evidence="1">
    <location>
        <position position="60"/>
    </location>
</feature>
<protein>
    <submittedName>
        <fullName evidence="1">13710_t:CDS:1</fullName>
    </submittedName>
</protein>
<dbReference type="AlphaFoldDB" id="A0A9N9I5T3"/>
<gene>
    <name evidence="1" type="ORF">FMOSSE_LOCUS14958</name>
</gene>
<evidence type="ECO:0000313" key="2">
    <source>
        <dbReference type="Proteomes" id="UP000789375"/>
    </source>
</evidence>
<name>A0A9N9I5T3_FUNMO</name>
<comment type="caution">
    <text evidence="1">The sequence shown here is derived from an EMBL/GenBank/DDBJ whole genome shotgun (WGS) entry which is preliminary data.</text>
</comment>